<dbReference type="Proteomes" id="UP000053070">
    <property type="component" value="Unassembled WGS sequence"/>
</dbReference>
<dbReference type="InterPro" id="IPR050297">
    <property type="entry name" value="LipidA_mod_glycosyltrf_83"/>
</dbReference>
<keyword evidence="5" id="KW-0812">Transmembrane</keyword>
<dbReference type="GO" id="GO:0016763">
    <property type="term" value="F:pentosyltransferase activity"/>
    <property type="evidence" value="ECO:0007669"/>
    <property type="project" value="TreeGrafter"/>
</dbReference>
<evidence type="ECO:0000256" key="1">
    <source>
        <dbReference type="ARBA" id="ARBA00004651"/>
    </source>
</evidence>
<evidence type="ECO:0000256" key="3">
    <source>
        <dbReference type="ARBA" id="ARBA00022676"/>
    </source>
</evidence>
<dbReference type="InterPro" id="IPR038731">
    <property type="entry name" value="RgtA/B/C-like"/>
</dbReference>
<protein>
    <recommendedName>
        <fullName evidence="8">Glycosyltransferase RgtA/B/C/D-like domain-containing protein</fullName>
    </recommendedName>
</protein>
<organism evidence="9 10">
    <name type="scientific">Aurantiacibacter gangjinensis</name>
    <dbReference type="NCBI Taxonomy" id="502682"/>
    <lineage>
        <taxon>Bacteria</taxon>
        <taxon>Pseudomonadati</taxon>
        <taxon>Pseudomonadota</taxon>
        <taxon>Alphaproteobacteria</taxon>
        <taxon>Sphingomonadales</taxon>
        <taxon>Erythrobacteraceae</taxon>
        <taxon>Aurantiacibacter</taxon>
    </lineage>
</organism>
<dbReference type="RefSeq" id="WP_047006070.1">
    <property type="nucleotide sequence ID" value="NZ_CP018097.1"/>
</dbReference>
<reference evidence="9 10" key="1">
    <citation type="submission" date="2015-04" db="EMBL/GenBank/DDBJ databases">
        <title>The draft genome sequence of Erythrobacr gangjinensis K7-2.</title>
        <authorList>
            <person name="Zhuang L."/>
            <person name="Liu Y."/>
            <person name="Shao Z."/>
        </authorList>
    </citation>
    <scope>NUCLEOTIDE SEQUENCE [LARGE SCALE GENOMIC DNA]</scope>
    <source>
        <strain evidence="9 10">K7-2</strain>
    </source>
</reference>
<dbReference type="EMBL" id="LBHC01000001">
    <property type="protein sequence ID" value="KLE33221.1"/>
    <property type="molecule type" value="Genomic_DNA"/>
</dbReference>
<keyword evidence="10" id="KW-1185">Reference proteome</keyword>
<keyword evidence="7" id="KW-0472">Membrane</keyword>
<feature type="domain" description="Glycosyltransferase RgtA/B/C/D-like" evidence="8">
    <location>
        <begin position="94"/>
        <end position="228"/>
    </location>
</feature>
<evidence type="ECO:0000256" key="7">
    <source>
        <dbReference type="ARBA" id="ARBA00023136"/>
    </source>
</evidence>
<dbReference type="GO" id="GO:0009103">
    <property type="term" value="P:lipopolysaccharide biosynthetic process"/>
    <property type="evidence" value="ECO:0007669"/>
    <property type="project" value="UniProtKB-ARBA"/>
</dbReference>
<dbReference type="PATRIC" id="fig|502682.8.peg.912"/>
<keyword evidence="3" id="KW-0328">Glycosyltransferase</keyword>
<accession>A0A0G9MR63</accession>
<proteinExistence type="predicted"/>
<keyword evidence="2" id="KW-1003">Cell membrane</keyword>
<evidence type="ECO:0000313" key="10">
    <source>
        <dbReference type="Proteomes" id="UP000053070"/>
    </source>
</evidence>
<dbReference type="AlphaFoldDB" id="A0A0G9MR63"/>
<evidence type="ECO:0000256" key="5">
    <source>
        <dbReference type="ARBA" id="ARBA00022692"/>
    </source>
</evidence>
<dbReference type="KEGG" id="egn:BMF35_a2317"/>
<dbReference type="STRING" id="502682.BMF35_a2317"/>
<evidence type="ECO:0000256" key="4">
    <source>
        <dbReference type="ARBA" id="ARBA00022679"/>
    </source>
</evidence>
<sequence length="554" mass="59173">MTANALPGTLGAQAHEVGASRIGVAAWPLAGIGLVLACQLTMVFTRAVNWDEFWFYYHVADFARGNLAQPLQSLHVRLFAWLPGVADNSVDGIVIARLFMLACEAITLLAIYAIARRIVDRPVALLAALLYVSAGFVLQHGFSFRTDPMVTAALMAALAILARAPLSVAAIAATAALIAVAGMISMKAVLLAPCFAGLAWLRWSEARFTVPAAVKLAAIPVAAVALFAALYTWHSSALTADVAGVSMAAGASRWMFFIGIPPYWQMAVKAVLTAPVLFILAFAAPFAIWRSDLPGPQKWAATGLWLPLLLPFVYTNTAAYFYAFMLAPVAVGSVIALQAALRRYSVPLVTAVVVVMAIGIFAIEDRSTIDRQRSVVSTVETLLPPETAYFDHNGMAASLVKANWLVTPAGLADYRIAGIASYLAAMEAQPVPLLLANDDIITDMLAGDDRHFLPADAEVLRGQYQPFWGPIRLAGFAVEANRSITVQALVPGTYTVMDGPLAVNGIRYEQGALVEIARGPLRLTASENAARLQWGDSLQAPTQSFDDGPLYVGF</sequence>
<dbReference type="Pfam" id="PF13231">
    <property type="entry name" value="PMT_2"/>
    <property type="match status" value="1"/>
</dbReference>
<dbReference type="PANTHER" id="PTHR33908:SF11">
    <property type="entry name" value="MEMBRANE PROTEIN"/>
    <property type="match status" value="1"/>
</dbReference>
<dbReference type="PANTHER" id="PTHR33908">
    <property type="entry name" value="MANNOSYLTRANSFERASE YKCB-RELATED"/>
    <property type="match status" value="1"/>
</dbReference>
<evidence type="ECO:0000256" key="2">
    <source>
        <dbReference type="ARBA" id="ARBA00022475"/>
    </source>
</evidence>
<name>A0A0G9MR63_9SPHN</name>
<dbReference type="OrthoDB" id="7714635at2"/>
<comment type="caution">
    <text evidence="9">The sequence shown here is derived from an EMBL/GenBank/DDBJ whole genome shotgun (WGS) entry which is preliminary data.</text>
</comment>
<comment type="subcellular location">
    <subcellularLocation>
        <location evidence="1">Cell membrane</location>
        <topology evidence="1">Multi-pass membrane protein</topology>
    </subcellularLocation>
</comment>
<keyword evidence="6" id="KW-1133">Transmembrane helix</keyword>
<evidence type="ECO:0000259" key="8">
    <source>
        <dbReference type="Pfam" id="PF13231"/>
    </source>
</evidence>
<evidence type="ECO:0000313" key="9">
    <source>
        <dbReference type="EMBL" id="KLE33221.1"/>
    </source>
</evidence>
<gene>
    <name evidence="9" type="ORF">AAW01_04465</name>
</gene>
<dbReference type="GO" id="GO:0005886">
    <property type="term" value="C:plasma membrane"/>
    <property type="evidence" value="ECO:0007669"/>
    <property type="project" value="UniProtKB-SubCell"/>
</dbReference>
<keyword evidence="4" id="KW-0808">Transferase</keyword>
<evidence type="ECO:0000256" key="6">
    <source>
        <dbReference type="ARBA" id="ARBA00022989"/>
    </source>
</evidence>